<accession>A0A0N4V8Z9</accession>
<keyword evidence="1" id="KW-0812">Transmembrane</keyword>
<evidence type="ECO:0000313" key="4">
    <source>
        <dbReference type="WBParaSite" id="EVEC_0000687101-mRNA-1"/>
    </source>
</evidence>
<keyword evidence="3" id="KW-1185">Reference proteome</keyword>
<reference evidence="4" key="1">
    <citation type="submission" date="2017-02" db="UniProtKB">
        <authorList>
            <consortium name="WormBaseParasite"/>
        </authorList>
    </citation>
    <scope>IDENTIFICATION</scope>
</reference>
<evidence type="ECO:0000256" key="1">
    <source>
        <dbReference type="SAM" id="Phobius"/>
    </source>
</evidence>
<dbReference type="WBParaSite" id="EVEC_0000687101-mRNA-1">
    <property type="protein sequence ID" value="EVEC_0000687101-mRNA-1"/>
    <property type="gene ID" value="EVEC_0000687101"/>
</dbReference>
<dbReference type="EMBL" id="UXUI01008503">
    <property type="protein sequence ID" value="VDD91668.1"/>
    <property type="molecule type" value="Genomic_DNA"/>
</dbReference>
<gene>
    <name evidence="2" type="ORF">EVEC_LOCUS6419</name>
</gene>
<reference evidence="2 3" key="2">
    <citation type="submission" date="2018-10" db="EMBL/GenBank/DDBJ databases">
        <authorList>
            <consortium name="Pathogen Informatics"/>
        </authorList>
    </citation>
    <scope>NUCLEOTIDE SEQUENCE [LARGE SCALE GENOMIC DNA]</scope>
</reference>
<protein>
    <submittedName>
        <fullName evidence="4">Transmembrane protein</fullName>
    </submittedName>
</protein>
<evidence type="ECO:0000313" key="3">
    <source>
        <dbReference type="Proteomes" id="UP000274131"/>
    </source>
</evidence>
<dbReference type="AlphaFoldDB" id="A0A0N4V8Z9"/>
<dbReference type="Proteomes" id="UP000274131">
    <property type="component" value="Unassembled WGS sequence"/>
</dbReference>
<evidence type="ECO:0000313" key="2">
    <source>
        <dbReference type="EMBL" id="VDD91668.1"/>
    </source>
</evidence>
<name>A0A0N4V8Z9_ENTVE</name>
<feature type="transmembrane region" description="Helical" evidence="1">
    <location>
        <begin position="81"/>
        <end position="105"/>
    </location>
</feature>
<keyword evidence="1" id="KW-0472">Membrane</keyword>
<keyword evidence="1" id="KW-1133">Transmembrane helix</keyword>
<organism evidence="4">
    <name type="scientific">Enterobius vermicularis</name>
    <name type="common">Human pinworm</name>
    <dbReference type="NCBI Taxonomy" id="51028"/>
    <lineage>
        <taxon>Eukaryota</taxon>
        <taxon>Metazoa</taxon>
        <taxon>Ecdysozoa</taxon>
        <taxon>Nematoda</taxon>
        <taxon>Chromadorea</taxon>
        <taxon>Rhabditida</taxon>
        <taxon>Spirurina</taxon>
        <taxon>Oxyuridomorpha</taxon>
        <taxon>Oxyuroidea</taxon>
        <taxon>Oxyuridae</taxon>
        <taxon>Enterobius</taxon>
    </lineage>
</organism>
<sequence length="117" mass="13145">MKVQDLFLTLRCRAVEQLTPLLLPLQTALGDVWFCFGMDRPVRTSCRTLDLVSHGHRFRCCLQKLQPHKTSFLWGFLRASAGYAVLQGLLIPYFTVCGVLLLALLTACGPDNDFADE</sequence>
<proteinExistence type="predicted"/>